<dbReference type="InterPro" id="IPR046938">
    <property type="entry name" value="DNA_clamp_sf"/>
</dbReference>
<dbReference type="GO" id="GO:0006298">
    <property type="term" value="P:mismatch repair"/>
    <property type="evidence" value="ECO:0007669"/>
    <property type="project" value="TreeGrafter"/>
</dbReference>
<evidence type="ECO:0000256" key="2">
    <source>
        <dbReference type="ARBA" id="ARBA00023125"/>
    </source>
</evidence>
<keyword evidence="8" id="KW-1185">Reference proteome</keyword>
<dbReference type="InterPro" id="IPR022648">
    <property type="entry name" value="Pr_cel_nuc_antig_N"/>
</dbReference>
<feature type="domain" description="Proliferating cell nuclear antigen PCNA N-terminal" evidence="5">
    <location>
        <begin position="1"/>
        <end position="120"/>
    </location>
</feature>
<protein>
    <recommendedName>
        <fullName evidence="3">DNA sliding clamp PCNA</fullName>
    </recommendedName>
</protein>
<proteinExistence type="inferred from homology"/>
<evidence type="ECO:0000259" key="6">
    <source>
        <dbReference type="Pfam" id="PF02747"/>
    </source>
</evidence>
<evidence type="ECO:0000256" key="3">
    <source>
        <dbReference type="RuleBase" id="RU000641"/>
    </source>
</evidence>
<comment type="subcellular location">
    <subcellularLocation>
        <location evidence="3">Nucleus</location>
    </subcellularLocation>
</comment>
<dbReference type="InterPro" id="IPR000730">
    <property type="entry name" value="Pr_cel_nuc_antig"/>
</dbReference>
<evidence type="ECO:0000313" key="8">
    <source>
        <dbReference type="Proteomes" id="UP001054889"/>
    </source>
</evidence>
<dbReference type="EMBL" id="BQKI01000003">
    <property type="protein sequence ID" value="GJM90080.1"/>
    <property type="molecule type" value="Genomic_DNA"/>
</dbReference>
<dbReference type="PANTHER" id="PTHR11352">
    <property type="entry name" value="PROLIFERATING CELL NUCLEAR ANTIGEN"/>
    <property type="match status" value="1"/>
</dbReference>
<evidence type="ECO:0000259" key="5">
    <source>
        <dbReference type="Pfam" id="PF00705"/>
    </source>
</evidence>
<dbReference type="Pfam" id="PF02747">
    <property type="entry name" value="PCNA_C"/>
    <property type="match status" value="1"/>
</dbReference>
<dbReference type="GO" id="GO:0006272">
    <property type="term" value="P:leading strand elongation"/>
    <property type="evidence" value="ECO:0007669"/>
    <property type="project" value="TreeGrafter"/>
</dbReference>
<comment type="caution">
    <text evidence="7">The sequence shown here is derived from an EMBL/GenBank/DDBJ whole genome shotgun (WGS) entry which is preliminary data.</text>
</comment>
<comment type="similarity">
    <text evidence="1 4">Belongs to the PCNA family.</text>
</comment>
<dbReference type="AlphaFoldDB" id="A0AAV5BWK8"/>
<dbReference type="Gene3D" id="3.10.150.10">
    <property type="entry name" value="DNA Polymerase III, subunit A, domain 2"/>
    <property type="match status" value="2"/>
</dbReference>
<dbReference type="Pfam" id="PF00705">
    <property type="entry name" value="PCNA_N"/>
    <property type="match status" value="1"/>
</dbReference>
<reference evidence="7" key="1">
    <citation type="journal article" date="2018" name="DNA Res.">
        <title>Multiple hybrid de novo genome assembly of finger millet, an orphan allotetraploid crop.</title>
        <authorList>
            <person name="Hatakeyama M."/>
            <person name="Aluri S."/>
            <person name="Balachadran M.T."/>
            <person name="Sivarajan S.R."/>
            <person name="Patrignani A."/>
            <person name="Gruter S."/>
            <person name="Poveda L."/>
            <person name="Shimizu-Inatsugi R."/>
            <person name="Baeten J."/>
            <person name="Francoijs K.J."/>
            <person name="Nataraja K.N."/>
            <person name="Reddy Y.A.N."/>
            <person name="Phadnis S."/>
            <person name="Ravikumar R.L."/>
            <person name="Schlapbach R."/>
            <person name="Sreeman S.M."/>
            <person name="Shimizu K.K."/>
        </authorList>
    </citation>
    <scope>NUCLEOTIDE SEQUENCE</scope>
</reference>
<dbReference type="GO" id="GO:0006275">
    <property type="term" value="P:regulation of DNA replication"/>
    <property type="evidence" value="ECO:0007669"/>
    <property type="project" value="InterPro"/>
</dbReference>
<dbReference type="InterPro" id="IPR022649">
    <property type="entry name" value="Pr_cel_nuc_antig_C"/>
</dbReference>
<dbReference type="CDD" id="cd00577">
    <property type="entry name" value="PCNA"/>
    <property type="match status" value="1"/>
</dbReference>
<dbReference type="GO" id="GO:0019985">
    <property type="term" value="P:translesion synthesis"/>
    <property type="evidence" value="ECO:0007669"/>
    <property type="project" value="TreeGrafter"/>
</dbReference>
<dbReference type="Proteomes" id="UP001054889">
    <property type="component" value="Unassembled WGS sequence"/>
</dbReference>
<evidence type="ECO:0000256" key="4">
    <source>
        <dbReference type="RuleBase" id="RU003671"/>
    </source>
</evidence>
<name>A0AAV5BWK8_ELECO</name>
<dbReference type="SUPFAM" id="SSF55979">
    <property type="entry name" value="DNA clamp"/>
    <property type="match status" value="2"/>
</dbReference>
<dbReference type="NCBIfam" id="TIGR00590">
    <property type="entry name" value="pcna"/>
    <property type="match status" value="1"/>
</dbReference>
<keyword evidence="2 4" id="KW-0238">DNA-binding</keyword>
<dbReference type="PANTHER" id="PTHR11352:SF0">
    <property type="entry name" value="PROLIFERATING CELL NUCLEAR ANTIGEN"/>
    <property type="match status" value="1"/>
</dbReference>
<dbReference type="GO" id="GO:0043626">
    <property type="term" value="C:PCNA complex"/>
    <property type="evidence" value="ECO:0007669"/>
    <property type="project" value="TreeGrafter"/>
</dbReference>
<accession>A0AAV5BWK8</accession>
<organism evidence="7 8">
    <name type="scientific">Eleusine coracana subsp. coracana</name>
    <dbReference type="NCBI Taxonomy" id="191504"/>
    <lineage>
        <taxon>Eukaryota</taxon>
        <taxon>Viridiplantae</taxon>
        <taxon>Streptophyta</taxon>
        <taxon>Embryophyta</taxon>
        <taxon>Tracheophyta</taxon>
        <taxon>Spermatophyta</taxon>
        <taxon>Magnoliopsida</taxon>
        <taxon>Liliopsida</taxon>
        <taxon>Poales</taxon>
        <taxon>Poaceae</taxon>
        <taxon>PACMAD clade</taxon>
        <taxon>Chloridoideae</taxon>
        <taxon>Cynodonteae</taxon>
        <taxon>Eleusininae</taxon>
        <taxon>Eleusine</taxon>
    </lineage>
</organism>
<comment type="function">
    <text evidence="3">This protein is an auxiliary protein of DNA polymerase delta and is involved in the control of eukaryotic DNA replication by increasing the polymerase's processivity during elongation of the leading strand.</text>
</comment>
<evidence type="ECO:0000256" key="1">
    <source>
        <dbReference type="ARBA" id="ARBA00010462"/>
    </source>
</evidence>
<reference evidence="7" key="2">
    <citation type="submission" date="2021-12" db="EMBL/GenBank/DDBJ databases">
        <title>Resequencing data analysis of finger millet.</title>
        <authorList>
            <person name="Hatakeyama M."/>
            <person name="Aluri S."/>
            <person name="Balachadran M.T."/>
            <person name="Sivarajan S.R."/>
            <person name="Poveda L."/>
            <person name="Shimizu-Inatsugi R."/>
            <person name="Schlapbach R."/>
            <person name="Sreeman S.M."/>
            <person name="Shimizu K.K."/>
        </authorList>
    </citation>
    <scope>NUCLEOTIDE SEQUENCE</scope>
</reference>
<keyword evidence="3" id="KW-0539">Nucleus</keyword>
<keyword evidence="4" id="KW-0235">DNA replication</keyword>
<evidence type="ECO:0000313" key="7">
    <source>
        <dbReference type="EMBL" id="GJM90080.1"/>
    </source>
</evidence>
<dbReference type="PRINTS" id="PR00339">
    <property type="entry name" value="PCNACYCLIN"/>
</dbReference>
<dbReference type="GO" id="GO:0030337">
    <property type="term" value="F:DNA polymerase processivity factor activity"/>
    <property type="evidence" value="ECO:0007669"/>
    <property type="project" value="InterPro"/>
</dbReference>
<sequence length="340" mass="38009">MLELKLEKENLFLKVLEAILDLVDVAHVDCSSKGLKLQAVDTEIVALIVLFFPAENFQHYRCDEDLSMGIAIDVMVKAIGCADKDDSITIKVGDKNCDTITLSFESPKITVAYDLRLVDANNQRFRIPDWQDLASEYQAFSSKCPLRSLCVSASTSATSAAMVHRFYITWVIYKANYYRRMEDSSSEQSFLSPAVVVISATEEGMDLFASGIIGAEATYFIKRNMALHLVDYIGTGEATATVVTVGAPVSMTLDLKYMNSFAKASTLFNEVEIYLSTTQPLMVECKIEHMGYIRYFLPPKVKIEIEEEEITLTHTRVLCYQIGTWRSHPSPRSHSSALPG</sequence>
<gene>
    <name evidence="7" type="primary">ga06326</name>
    <name evidence="7" type="ORF">PR202_ga06326</name>
</gene>
<feature type="domain" description="Proliferating cell nuclear antigen PCNA C-terminal" evidence="6">
    <location>
        <begin position="195"/>
        <end position="300"/>
    </location>
</feature>
<dbReference type="GO" id="GO:0003677">
    <property type="term" value="F:DNA binding"/>
    <property type="evidence" value="ECO:0007669"/>
    <property type="project" value="UniProtKB-KW"/>
</dbReference>